<dbReference type="Pfam" id="PF13087">
    <property type="entry name" value="AAA_12"/>
    <property type="match status" value="1"/>
</dbReference>
<feature type="compositionally biased region" description="Polar residues" evidence="6">
    <location>
        <begin position="1223"/>
        <end position="1233"/>
    </location>
</feature>
<dbReference type="InterPro" id="IPR003959">
    <property type="entry name" value="ATPase_AAA_core"/>
</dbReference>
<feature type="coiled-coil region" evidence="5">
    <location>
        <begin position="2218"/>
        <end position="2245"/>
    </location>
</feature>
<dbReference type="InterPro" id="IPR050773">
    <property type="entry name" value="CbxX/CfxQ_RuBisCO_ESX"/>
</dbReference>
<gene>
    <name evidence="8" type="ORF">OIDMADRAFT_30882</name>
</gene>
<dbReference type="InParanoid" id="A0A0C3GT99"/>
<evidence type="ECO:0000313" key="9">
    <source>
        <dbReference type="Proteomes" id="UP000054321"/>
    </source>
</evidence>
<protein>
    <recommendedName>
        <fullName evidence="7">AAA+ ATPase domain-containing protein</fullName>
    </recommendedName>
</protein>
<dbReference type="InterPro" id="IPR000641">
    <property type="entry name" value="CbxX/CfxQ"/>
</dbReference>
<dbReference type="FunFam" id="1.10.8.60:FF:000160">
    <property type="entry name" value="WGS project CABT00000000 data, contig 2.55"/>
    <property type="match status" value="1"/>
</dbReference>
<dbReference type="STRING" id="913774.A0A0C3GT99"/>
<reference evidence="9" key="2">
    <citation type="submission" date="2015-01" db="EMBL/GenBank/DDBJ databases">
        <title>Evolutionary Origins and Diversification of the Mycorrhizal Mutualists.</title>
        <authorList>
            <consortium name="DOE Joint Genome Institute"/>
            <consortium name="Mycorrhizal Genomics Consortium"/>
            <person name="Kohler A."/>
            <person name="Kuo A."/>
            <person name="Nagy L.G."/>
            <person name="Floudas D."/>
            <person name="Copeland A."/>
            <person name="Barry K.W."/>
            <person name="Cichocki N."/>
            <person name="Veneault-Fourrey C."/>
            <person name="LaButti K."/>
            <person name="Lindquist E.A."/>
            <person name="Lipzen A."/>
            <person name="Lundell T."/>
            <person name="Morin E."/>
            <person name="Murat C."/>
            <person name="Riley R."/>
            <person name="Ohm R."/>
            <person name="Sun H."/>
            <person name="Tunlid A."/>
            <person name="Henrissat B."/>
            <person name="Grigoriev I.V."/>
            <person name="Hibbett D.S."/>
            <person name="Martin F."/>
        </authorList>
    </citation>
    <scope>NUCLEOTIDE SEQUENCE [LARGE SCALE GENOMIC DNA]</scope>
    <source>
        <strain evidence="9">Zn</strain>
    </source>
</reference>
<dbReference type="SMART" id="SM00382">
    <property type="entry name" value="AAA"/>
    <property type="match status" value="4"/>
</dbReference>
<dbReference type="InterPro" id="IPR027417">
    <property type="entry name" value="P-loop_NTPase"/>
</dbReference>
<keyword evidence="5" id="KW-0175">Coiled coil</keyword>
<evidence type="ECO:0000256" key="5">
    <source>
        <dbReference type="SAM" id="Coils"/>
    </source>
</evidence>
<feature type="region of interest" description="Disordered" evidence="6">
    <location>
        <begin position="1203"/>
        <end position="1247"/>
    </location>
</feature>
<dbReference type="Gene3D" id="1.10.8.60">
    <property type="match status" value="2"/>
</dbReference>
<feature type="region of interest" description="Disordered" evidence="6">
    <location>
        <begin position="2118"/>
        <end position="2154"/>
    </location>
</feature>
<proteinExistence type="inferred from homology"/>
<evidence type="ECO:0000256" key="3">
    <source>
        <dbReference type="ARBA" id="ARBA00022806"/>
    </source>
</evidence>
<dbReference type="CDD" id="cd17936">
    <property type="entry name" value="EEXXEc_NFX1"/>
    <property type="match status" value="1"/>
</dbReference>
<evidence type="ECO:0000256" key="6">
    <source>
        <dbReference type="SAM" id="MobiDB-lite"/>
    </source>
</evidence>
<evidence type="ECO:0000313" key="8">
    <source>
        <dbReference type="EMBL" id="KIM99265.1"/>
    </source>
</evidence>
<evidence type="ECO:0000256" key="4">
    <source>
        <dbReference type="ARBA" id="ARBA00022840"/>
    </source>
</evidence>
<dbReference type="HOGENOM" id="CLU_001133_0_0_1"/>
<dbReference type="Gene3D" id="3.40.50.300">
    <property type="entry name" value="P-loop containing nucleotide triphosphate hydrolases"/>
    <property type="match status" value="6"/>
</dbReference>
<dbReference type="PRINTS" id="PR00819">
    <property type="entry name" value="CBXCFQXSUPER"/>
</dbReference>
<dbReference type="GO" id="GO:0004386">
    <property type="term" value="F:helicase activity"/>
    <property type="evidence" value="ECO:0007669"/>
    <property type="project" value="InterPro"/>
</dbReference>
<dbReference type="InterPro" id="IPR047187">
    <property type="entry name" value="SF1_C_Upf1"/>
</dbReference>
<dbReference type="FunFam" id="3.40.50.300:FF:000216">
    <property type="entry name" value="Type VII secretion ATPase EccA"/>
    <property type="match status" value="3"/>
</dbReference>
<dbReference type="CDD" id="cd18808">
    <property type="entry name" value="SF1_C_Upf1"/>
    <property type="match status" value="1"/>
</dbReference>
<dbReference type="CDD" id="cd06008">
    <property type="entry name" value="NF-X1-zinc-finger"/>
    <property type="match status" value="1"/>
</dbReference>
<evidence type="ECO:0000256" key="2">
    <source>
        <dbReference type="ARBA" id="ARBA00022741"/>
    </source>
</evidence>
<feature type="coiled-coil region" evidence="5">
    <location>
        <begin position="565"/>
        <end position="592"/>
    </location>
</feature>
<dbReference type="GO" id="GO:0005524">
    <property type="term" value="F:ATP binding"/>
    <property type="evidence" value="ECO:0007669"/>
    <property type="project" value="UniProtKB-KW"/>
</dbReference>
<keyword evidence="2" id="KW-0547">Nucleotide-binding</keyword>
<keyword evidence="4" id="KW-0067">ATP-binding</keyword>
<reference evidence="8 9" key="1">
    <citation type="submission" date="2014-04" db="EMBL/GenBank/DDBJ databases">
        <authorList>
            <consortium name="DOE Joint Genome Institute"/>
            <person name="Kuo A."/>
            <person name="Martino E."/>
            <person name="Perotto S."/>
            <person name="Kohler A."/>
            <person name="Nagy L.G."/>
            <person name="Floudas D."/>
            <person name="Copeland A."/>
            <person name="Barry K.W."/>
            <person name="Cichocki N."/>
            <person name="Veneault-Fourrey C."/>
            <person name="LaButti K."/>
            <person name="Lindquist E.A."/>
            <person name="Lipzen A."/>
            <person name="Lundell T."/>
            <person name="Morin E."/>
            <person name="Murat C."/>
            <person name="Sun H."/>
            <person name="Tunlid A."/>
            <person name="Henrissat B."/>
            <person name="Grigoriev I.V."/>
            <person name="Hibbett D.S."/>
            <person name="Martin F."/>
            <person name="Nordberg H.P."/>
            <person name="Cantor M.N."/>
            <person name="Hua S.X."/>
        </authorList>
    </citation>
    <scope>NUCLEOTIDE SEQUENCE [LARGE SCALE GENOMIC DNA]</scope>
    <source>
        <strain evidence="8 9">Zn</strain>
    </source>
</reference>
<dbReference type="OrthoDB" id="2423195at2759"/>
<keyword evidence="9" id="KW-1185">Reference proteome</keyword>
<dbReference type="InterPro" id="IPR041627">
    <property type="entry name" value="AAA_lid_6"/>
</dbReference>
<comment type="similarity">
    <text evidence="1">Belongs to the CbxX/CfxQ family.</text>
</comment>
<name>A0A0C3GT99_OIDMZ</name>
<feature type="domain" description="AAA+ ATPase" evidence="7">
    <location>
        <begin position="1308"/>
        <end position="1444"/>
    </location>
</feature>
<dbReference type="InterPro" id="IPR003593">
    <property type="entry name" value="AAA+_ATPase"/>
</dbReference>
<sequence length="2282" mass="255120">MSTRSGRLSKYLTVIERGNKKVEKAADAKLLFEALCNQTDRLRCIERVVSCSNTLDALQSSFRADLSSEFMNGPATDFLTYLQDPSIANFCNGQFVRKVVDRVVQPPTFWNAFLEAHSRKLLTEKAELSFAWLLLTLLSSSTTCSEDVLAIAKQNLQNRSFLDSSSRGIRTIGYRIDNILKTTSQTDTDTLGRGPGGRHDNDFENFRQITILPTPDEIASTDLPFYRRVDDIYNVILDRRPATHHDNQFRLLREDLLAELRNDLQIARGQKKGRRSAYRIDGLLFQGVECGEQGRRRQCSLTFSCSHGLPRLLGLSPSERKKLLADDRNLIKHQAFGCLLNGVDVVAFATVDRNDSLLLEDIPTLVLDVAGRDALDRVLSCASIGTALTFLVVNTAVFAYEPILERLQRKTEFPMSDSLLSAEPSQQALSQDERLSKVIERIKSTRGGQLGHILGTKQKIALDGSQFQSLLTGLENSVSIIQGPPGTGKSFIGALIAKILHDHTDSTLLVLCHTNHALDQFLEDLMDIGIPDASMVRLGSKSTDRTKMLSLFEQSAGRANRHHSWQFISDRKRELEEMMEELETRITEFKTAYISKDDLLEYLEFSENSGFYEGFIVPEQEPGMHLVGKRGRTINKYYLWDRWVNGQDAGIFTGGISPCHAHIWEMPTPSRREAVSRWRQTIQGESREKIVELVEKFNSVEKELEEYFYHKKHSEVLQQKRIIACTTTAAAKYTRALESAKPSVILVEEAGEILESHILTAMSADTRQLVLIGDHKQLRPKINNYNLSVEKGDGFNLNMSLFERLVLKGFPHTTLSKQHRMRPEISQLIRSLTYPDLQDDDKTRNRPPLRGFQDDVIFMHHGHLETDVENVKEKRDPASKSSKQNLFEVQMVLAVVRYLGQQGYGTDKIVILTPYLGQLSLLRRELSKTNDPVLNDLDSNDLVQAGLLDPGSAKLNKRPIRISTIDNYQGEESEIVVATLTRSNESADIGFMAAPERVNVLLSRARNSLIMIGNANAFLKSRKGRTTWQPLCDMLRDQGHVYEGFPLKCDRHPTRKLMICEPGEFQKESPDGGCLDPCTSLLACGIHACPQRCHRVDDHSQMKCMKVMEKKCPKTHKYRWRCYQSTPAVCPTCILDAVEEEKRKAQDLELEAKREAIQREHAKSLSEVTKKIEEQNQILKDIVDEKERRDVLAQKARDLEDLKAAACRARRPQPTHPRIADGKSTSPPSQNLDGAQEDRSGSNEDTLISVTSNARDEWERQKRLEGQSNDALDSMMAMIGLEEVKDSLLSIKAKVDTVVRQGASLKDERFGAALLGNPGTGKTTVARLYAKFLSSVGVIPGHHFVETSGSKLASSGVPGCTKQLDEIRSNGGGAFFIDEAYQLTSGSSPGGGSVLDFLLAEVENLTGKIVFIIAGYNKNMESFFAHNPGIPSRFPITLSFKDYTDLELQRILFQRLDQKYSGRMKFDGGIDGLDMRIVARRIGRGRGSEGFGNARAVHNAAAHITNRQARRLQLERRVGKQPDDMLLTREDLLGPEPHSVLKGNAAWAKLQSLTGLDSVKQSVLSLLDTIQFNYQRELEEKPSVEYSLNKVFLGNPGTGKTTVAKLYGQILADMGFLSNGEVVVKNPSDFVGDVLGASEAATRGILASALGKVLVIDEAYMLAGSSSAAEGSSTSDPYRTAVIDTLVAEVQSVPGDDRCVLLLGYKDQMERMFQNVNPGLSRRFPISSAFHFEDYTDDDLQKILDLKLKQAGFEATAEAKKVVRECLSRARNRAHFGNAGEVDILLDQAKLRHQHRLSSRQTRSIDILEPLDFDPDFNRGERASLNCKKLFEGVVGCESLIAQLERYQRIAGNTKKAGMDPREHIPFNFLFRGPPGTGKTSTARRMGQIFYDMGLLATAEVVESSTTDLVGQYVGQTGPKTEKLLEKALGKVLFIDEAYRLADGAFGKEAMDELVDCLTKPKYCQKLVTILAGYEDDINRLMLSNPGLTSRFPETINFTNLNPEQCWKLFQTCLRKYERINSNVVQEPRGAFKDSVVDHFRILSTLPAWGNARDIQTIATVVRGKVLATAADDVDFVVTEEGVISAIRSTIDERECRASTVFVPPNFLDSVHTATAPPPDLMPLATSTDTRVKADTRTPEDMPARQSTRSPPPICQLRDTGVSDEVWTQLQSDREAIEKRDQQNCGFIAQEQQVQLQLAALTPERNRDGPDDEEKQKYEELLRTMARHKIEIEERKKKEEAAQEKLRTMGLCPVGYAWIKQAAGYRCAGGSHFVSNGQLGMI</sequence>
<accession>A0A0C3GT99</accession>
<dbReference type="Pfam" id="PF13086">
    <property type="entry name" value="AAA_11"/>
    <property type="match status" value="1"/>
</dbReference>
<evidence type="ECO:0000256" key="1">
    <source>
        <dbReference type="ARBA" id="ARBA00010378"/>
    </source>
</evidence>
<dbReference type="InterPro" id="IPR041677">
    <property type="entry name" value="DNA2/NAM7_AAA_11"/>
</dbReference>
<feature type="domain" description="AAA+ ATPase" evidence="7">
    <location>
        <begin position="1586"/>
        <end position="1736"/>
    </location>
</feature>
<dbReference type="GO" id="GO:0016887">
    <property type="term" value="F:ATP hydrolysis activity"/>
    <property type="evidence" value="ECO:0007669"/>
    <property type="project" value="InterPro"/>
</dbReference>
<feature type="coiled-coil region" evidence="5">
    <location>
        <begin position="1135"/>
        <end position="1202"/>
    </location>
</feature>
<dbReference type="FunFam" id="3.40.50.300:FF:001660">
    <property type="entry name" value="NF-X1 finger and helicase protein, putative"/>
    <property type="match status" value="1"/>
</dbReference>
<dbReference type="PANTHER" id="PTHR43392">
    <property type="entry name" value="AAA-TYPE ATPASE FAMILY PROTEIN / ANKYRIN REPEAT FAMILY PROTEIN"/>
    <property type="match status" value="1"/>
</dbReference>
<dbReference type="Pfam" id="PF00004">
    <property type="entry name" value="AAA"/>
    <property type="match status" value="3"/>
</dbReference>
<keyword evidence="3" id="KW-0378">Hydrolase</keyword>
<dbReference type="Proteomes" id="UP000054321">
    <property type="component" value="Unassembled WGS sequence"/>
</dbReference>
<dbReference type="EMBL" id="KN832879">
    <property type="protein sequence ID" value="KIM99265.1"/>
    <property type="molecule type" value="Genomic_DNA"/>
</dbReference>
<dbReference type="SUPFAM" id="SSF52540">
    <property type="entry name" value="P-loop containing nucleoside triphosphate hydrolases"/>
    <property type="match status" value="4"/>
</dbReference>
<keyword evidence="3" id="KW-0347">Helicase</keyword>
<evidence type="ECO:0000259" key="7">
    <source>
        <dbReference type="SMART" id="SM00382"/>
    </source>
</evidence>
<organism evidence="8 9">
    <name type="scientific">Oidiodendron maius (strain Zn)</name>
    <dbReference type="NCBI Taxonomy" id="913774"/>
    <lineage>
        <taxon>Eukaryota</taxon>
        <taxon>Fungi</taxon>
        <taxon>Dikarya</taxon>
        <taxon>Ascomycota</taxon>
        <taxon>Pezizomycotina</taxon>
        <taxon>Leotiomycetes</taxon>
        <taxon>Leotiomycetes incertae sedis</taxon>
        <taxon>Myxotrichaceae</taxon>
        <taxon>Oidiodendron</taxon>
    </lineage>
</organism>
<dbReference type="CDD" id="cd00009">
    <property type="entry name" value="AAA"/>
    <property type="match status" value="3"/>
</dbReference>
<feature type="domain" description="AAA+ ATPase" evidence="7">
    <location>
        <begin position="1865"/>
        <end position="2002"/>
    </location>
</feature>
<dbReference type="PANTHER" id="PTHR43392:SF2">
    <property type="entry name" value="AAA-TYPE ATPASE FAMILY PROTEIN _ ANKYRIN REPEAT FAMILY PROTEIN"/>
    <property type="match status" value="1"/>
</dbReference>
<feature type="compositionally biased region" description="Basic and acidic residues" evidence="6">
    <location>
        <begin position="2130"/>
        <end position="2143"/>
    </location>
</feature>
<dbReference type="InterPro" id="IPR041679">
    <property type="entry name" value="DNA2/NAM7-like_C"/>
</dbReference>
<dbReference type="Pfam" id="PF17866">
    <property type="entry name" value="AAA_lid_6"/>
    <property type="match status" value="1"/>
</dbReference>
<feature type="domain" description="AAA+ ATPase" evidence="7">
    <location>
        <begin position="475"/>
        <end position="783"/>
    </location>
</feature>